<dbReference type="CDD" id="cd02976">
    <property type="entry name" value="NrdH"/>
    <property type="match status" value="1"/>
</dbReference>
<dbReference type="PRINTS" id="PR00160">
    <property type="entry name" value="GLUTAREDOXIN"/>
</dbReference>
<feature type="domain" description="Glutaredoxin" evidence="1">
    <location>
        <begin position="6"/>
        <end position="65"/>
    </location>
</feature>
<comment type="caution">
    <text evidence="2">The sequence shown here is derived from an EMBL/GenBank/DDBJ whole genome shotgun (WGS) entry which is preliminary data.</text>
</comment>
<name>A0A556PDE1_9BACI</name>
<proteinExistence type="predicted"/>
<reference evidence="2 3" key="1">
    <citation type="submission" date="2019-07" db="EMBL/GenBank/DDBJ databases">
        <title>Allobacillus sp. nov. SKP isolated from shrimp paste of Euphausiacea.</title>
        <authorList>
            <person name="Kanchanasin P."/>
            <person name="Tanasupawat S."/>
            <person name="Shi W."/>
            <person name="Wu L."/>
            <person name="Ma J."/>
        </authorList>
    </citation>
    <scope>NUCLEOTIDE SEQUENCE [LARGE SCALE GENOMIC DNA]</scope>
    <source>
        <strain evidence="2 3">SKP4-8</strain>
    </source>
</reference>
<dbReference type="Pfam" id="PF00462">
    <property type="entry name" value="Glutaredoxin"/>
    <property type="match status" value="1"/>
</dbReference>
<dbReference type="PROSITE" id="PS51354">
    <property type="entry name" value="GLUTAREDOXIN_2"/>
    <property type="match status" value="1"/>
</dbReference>
<evidence type="ECO:0000313" key="2">
    <source>
        <dbReference type="EMBL" id="TSJ62398.1"/>
    </source>
</evidence>
<dbReference type="Proteomes" id="UP000316425">
    <property type="component" value="Unassembled WGS sequence"/>
</dbReference>
<keyword evidence="3" id="KW-1185">Reference proteome</keyword>
<evidence type="ECO:0000259" key="1">
    <source>
        <dbReference type="Pfam" id="PF00462"/>
    </source>
</evidence>
<protein>
    <submittedName>
        <fullName evidence="2">Glutaredoxin family protein</fullName>
    </submittedName>
</protein>
<dbReference type="RefSeq" id="WP_144089270.1">
    <property type="nucleotide sequence ID" value="NZ_VMHE01000021.1"/>
</dbReference>
<dbReference type="PANTHER" id="PTHR34386:SF1">
    <property type="entry name" value="GLUTAREDOXIN-LIKE PROTEIN NRDH"/>
    <property type="match status" value="1"/>
</dbReference>
<dbReference type="AlphaFoldDB" id="A0A556PDE1"/>
<dbReference type="OrthoDB" id="9795531at2"/>
<dbReference type="SUPFAM" id="SSF52833">
    <property type="entry name" value="Thioredoxin-like"/>
    <property type="match status" value="1"/>
</dbReference>
<gene>
    <name evidence="2" type="ORF">FPQ13_10425</name>
</gene>
<dbReference type="InterPro" id="IPR051548">
    <property type="entry name" value="Grx-like_ET"/>
</dbReference>
<organism evidence="2 3">
    <name type="scientific">Allobacillus salarius</name>
    <dbReference type="NCBI Taxonomy" id="1955272"/>
    <lineage>
        <taxon>Bacteria</taxon>
        <taxon>Bacillati</taxon>
        <taxon>Bacillota</taxon>
        <taxon>Bacilli</taxon>
        <taxon>Bacillales</taxon>
        <taxon>Bacillaceae</taxon>
        <taxon>Allobacillus</taxon>
    </lineage>
</organism>
<evidence type="ECO:0000313" key="3">
    <source>
        <dbReference type="Proteomes" id="UP000316425"/>
    </source>
</evidence>
<dbReference type="GO" id="GO:0045454">
    <property type="term" value="P:cell redox homeostasis"/>
    <property type="evidence" value="ECO:0007669"/>
    <property type="project" value="TreeGrafter"/>
</dbReference>
<dbReference type="PANTHER" id="PTHR34386">
    <property type="entry name" value="GLUTAREDOXIN"/>
    <property type="match status" value="1"/>
</dbReference>
<dbReference type="EMBL" id="VMHE01000021">
    <property type="protein sequence ID" value="TSJ62398.1"/>
    <property type="molecule type" value="Genomic_DNA"/>
</dbReference>
<accession>A0A556PDE1</accession>
<dbReference type="GO" id="GO:0009055">
    <property type="term" value="F:electron transfer activity"/>
    <property type="evidence" value="ECO:0007669"/>
    <property type="project" value="TreeGrafter"/>
</dbReference>
<dbReference type="InterPro" id="IPR002109">
    <property type="entry name" value="Glutaredoxin"/>
</dbReference>
<dbReference type="InterPro" id="IPR036249">
    <property type="entry name" value="Thioredoxin-like_sf"/>
</dbReference>
<dbReference type="InterPro" id="IPR014025">
    <property type="entry name" value="Glutaredoxin_subgr"/>
</dbReference>
<sequence length="88" mass="9963">MNDKKITLYSTTTCPVCAMVRDLLTGLSVEYEEIYVDLRPITRMKLVKQTRRLSVPQLNVGGEWVSGFDPIRTLELLGVRSTNDSISE</sequence>
<dbReference type="Gene3D" id="3.40.30.10">
    <property type="entry name" value="Glutaredoxin"/>
    <property type="match status" value="1"/>
</dbReference>